<reference evidence="3" key="1">
    <citation type="submission" date="2022-04" db="EMBL/GenBank/DDBJ databases">
        <title>Carnegiea gigantea Genome sequencing and assembly v2.</title>
        <authorList>
            <person name="Copetti D."/>
            <person name="Sanderson M.J."/>
            <person name="Burquez A."/>
            <person name="Wojciechowski M.F."/>
        </authorList>
    </citation>
    <scope>NUCLEOTIDE SEQUENCE</scope>
    <source>
        <strain evidence="3">SGP5-SGP5p</strain>
        <tissue evidence="3">Aerial part</tissue>
    </source>
</reference>
<comment type="caution">
    <text evidence="3">The sequence shown here is derived from an EMBL/GenBank/DDBJ whole genome shotgun (WGS) entry which is preliminary data.</text>
</comment>
<evidence type="ECO:0000256" key="1">
    <source>
        <dbReference type="SAM" id="MobiDB-lite"/>
    </source>
</evidence>
<dbReference type="GO" id="GO:0005654">
    <property type="term" value="C:nucleoplasm"/>
    <property type="evidence" value="ECO:0007669"/>
    <property type="project" value="TreeGrafter"/>
</dbReference>
<dbReference type="InterPro" id="IPR051137">
    <property type="entry name" value="PP4R3-like"/>
</dbReference>
<keyword evidence="4" id="KW-1185">Reference proteome</keyword>
<dbReference type="Gene3D" id="2.30.29.30">
    <property type="entry name" value="Pleckstrin-homology domain (PH domain)/Phosphotyrosine-binding domain (PTB)"/>
    <property type="match status" value="1"/>
</dbReference>
<dbReference type="AlphaFoldDB" id="A0A9Q1KKJ4"/>
<keyword evidence="2" id="KW-1133">Transmembrane helix</keyword>
<gene>
    <name evidence="3" type="ORF">Cgig2_029131</name>
</gene>
<protein>
    <submittedName>
        <fullName evidence="3">Uncharacterized protein</fullName>
    </submittedName>
</protein>
<dbReference type="EMBL" id="JAKOGI010000082">
    <property type="protein sequence ID" value="KAJ8444937.1"/>
    <property type="molecule type" value="Genomic_DNA"/>
</dbReference>
<evidence type="ECO:0000313" key="4">
    <source>
        <dbReference type="Proteomes" id="UP001153076"/>
    </source>
</evidence>
<dbReference type="GO" id="GO:0030289">
    <property type="term" value="C:protein phosphatase 4 complex"/>
    <property type="evidence" value="ECO:0007669"/>
    <property type="project" value="TreeGrafter"/>
</dbReference>
<dbReference type="PANTHER" id="PTHR23318:SF0">
    <property type="entry name" value="SERINE_THREONINE-PROTEIN PHOSPHATASE 4 REGULATORY SUBUNIT 3"/>
    <property type="match status" value="1"/>
</dbReference>
<feature type="transmembrane region" description="Helical" evidence="2">
    <location>
        <begin position="213"/>
        <end position="236"/>
    </location>
</feature>
<dbReference type="Proteomes" id="UP001153076">
    <property type="component" value="Unassembled WGS sequence"/>
</dbReference>
<sequence>MTSPALPTADGNDQRRRRDLRKKGKEREKGLARKRKRPVTRAFRLETQPRVDIRRLVAINMNALFSRSKFIVGVRMESGKIGELVMLLLIIWRFDILFVYEDVMYLLHYLCFLVFTIQGNVEMQKSDDLALFVYEQDSNENILVHRISPDDIYRKQEGIKMLKDTVLFLFSFIWIQLKTSCCFALLDTIISWRDPLYSTELAISFREVAGCSYIWYLILGALLGFISFSLLVLKFLDHICNVQRNSNFGTLNDDTFHGFNSDLRELPTVALSTLPLILKLLVEISSTLICLQLIYVTTSSCIASQIHQPCSGDSHDPAPLLPRCCSSSPVKRWVPGVVIGGSREVCWTLGLREPPVARLAGRVFGVFRLSLAFSSVFSAGGGCGSGRGLALGSPGFSGRRRIFRSSRRNFICPLFPSQNLPTARLDLLGFSSGRR</sequence>
<accession>A0A9Q1KKJ4</accession>
<feature type="region of interest" description="Disordered" evidence="1">
    <location>
        <begin position="1"/>
        <end position="37"/>
    </location>
</feature>
<evidence type="ECO:0000256" key="2">
    <source>
        <dbReference type="SAM" id="Phobius"/>
    </source>
</evidence>
<dbReference type="GO" id="GO:0072542">
    <property type="term" value="F:protein phosphatase activator activity"/>
    <property type="evidence" value="ECO:0007669"/>
    <property type="project" value="TreeGrafter"/>
</dbReference>
<proteinExistence type="predicted"/>
<feature type="compositionally biased region" description="Basic residues" evidence="1">
    <location>
        <begin position="15"/>
        <end position="24"/>
    </location>
</feature>
<evidence type="ECO:0000313" key="3">
    <source>
        <dbReference type="EMBL" id="KAJ8444937.1"/>
    </source>
</evidence>
<dbReference type="InterPro" id="IPR011993">
    <property type="entry name" value="PH-like_dom_sf"/>
</dbReference>
<name>A0A9Q1KKJ4_9CARY</name>
<dbReference type="OrthoDB" id="27483at2759"/>
<organism evidence="3 4">
    <name type="scientific">Carnegiea gigantea</name>
    <dbReference type="NCBI Taxonomy" id="171969"/>
    <lineage>
        <taxon>Eukaryota</taxon>
        <taxon>Viridiplantae</taxon>
        <taxon>Streptophyta</taxon>
        <taxon>Embryophyta</taxon>
        <taxon>Tracheophyta</taxon>
        <taxon>Spermatophyta</taxon>
        <taxon>Magnoliopsida</taxon>
        <taxon>eudicotyledons</taxon>
        <taxon>Gunneridae</taxon>
        <taxon>Pentapetalae</taxon>
        <taxon>Caryophyllales</taxon>
        <taxon>Cactineae</taxon>
        <taxon>Cactaceae</taxon>
        <taxon>Cactoideae</taxon>
        <taxon>Echinocereeae</taxon>
        <taxon>Carnegiea</taxon>
    </lineage>
</organism>
<feature type="transmembrane region" description="Helical" evidence="2">
    <location>
        <begin position="166"/>
        <end position="193"/>
    </location>
</feature>
<keyword evidence="2" id="KW-0472">Membrane</keyword>
<keyword evidence="2" id="KW-0812">Transmembrane</keyword>
<dbReference type="PANTHER" id="PTHR23318">
    <property type="entry name" value="ATP SYNTHASE GAMMA-RELATED"/>
    <property type="match status" value="1"/>
</dbReference>